<dbReference type="EMBL" id="HACA01019500">
    <property type="protein sequence ID" value="CDW36861.1"/>
    <property type="molecule type" value="Transcribed_RNA"/>
</dbReference>
<evidence type="ECO:0000313" key="1">
    <source>
        <dbReference type="EMBL" id="CDW36861.1"/>
    </source>
</evidence>
<organism evidence="1">
    <name type="scientific">Lepeophtheirus salmonis</name>
    <name type="common">Salmon louse</name>
    <name type="synonym">Caligus salmonis</name>
    <dbReference type="NCBI Taxonomy" id="72036"/>
    <lineage>
        <taxon>Eukaryota</taxon>
        <taxon>Metazoa</taxon>
        <taxon>Ecdysozoa</taxon>
        <taxon>Arthropoda</taxon>
        <taxon>Crustacea</taxon>
        <taxon>Multicrustacea</taxon>
        <taxon>Hexanauplia</taxon>
        <taxon>Copepoda</taxon>
        <taxon>Siphonostomatoida</taxon>
        <taxon>Caligidae</taxon>
        <taxon>Lepeophtheirus</taxon>
    </lineage>
</organism>
<reference evidence="1" key="1">
    <citation type="submission" date="2014-05" db="EMBL/GenBank/DDBJ databases">
        <authorList>
            <person name="Chronopoulou M."/>
        </authorList>
    </citation>
    <scope>NUCLEOTIDE SEQUENCE</scope>
    <source>
        <tissue evidence="1">Whole organism</tissue>
    </source>
</reference>
<name>A0A0K2UGR2_LEPSM</name>
<proteinExistence type="predicted"/>
<protein>
    <submittedName>
        <fullName evidence="1">Uncharacterized protein</fullName>
    </submittedName>
</protein>
<sequence>MFLYIFDHHLMIPYWLLHNLLLGTHEWSIHYHSNNDMKER</sequence>
<dbReference type="AlphaFoldDB" id="A0A0K2UGR2"/>
<accession>A0A0K2UGR2</accession>